<name>A0ACC1HM86_9FUNG</name>
<keyword evidence="1" id="KW-0560">Oxidoreductase</keyword>
<keyword evidence="2" id="KW-1185">Reference proteome</keyword>
<accession>A0ACC1HM86</accession>
<evidence type="ECO:0000313" key="1">
    <source>
        <dbReference type="EMBL" id="KAJ1677653.1"/>
    </source>
</evidence>
<dbReference type="Proteomes" id="UP001145114">
    <property type="component" value="Unassembled WGS sequence"/>
</dbReference>
<dbReference type="EC" id="1.14.13.9" evidence="1"/>
<organism evidence="1 2">
    <name type="scientific">Spiromyces aspiralis</name>
    <dbReference type="NCBI Taxonomy" id="68401"/>
    <lineage>
        <taxon>Eukaryota</taxon>
        <taxon>Fungi</taxon>
        <taxon>Fungi incertae sedis</taxon>
        <taxon>Zoopagomycota</taxon>
        <taxon>Kickxellomycotina</taxon>
        <taxon>Kickxellomycetes</taxon>
        <taxon>Kickxellales</taxon>
        <taxon>Kickxellaceae</taxon>
        <taxon>Spiromyces</taxon>
    </lineage>
</organism>
<proteinExistence type="predicted"/>
<reference evidence="1" key="1">
    <citation type="submission" date="2022-06" db="EMBL/GenBank/DDBJ databases">
        <title>Phylogenomic reconstructions and comparative analyses of Kickxellomycotina fungi.</title>
        <authorList>
            <person name="Reynolds N.K."/>
            <person name="Stajich J.E."/>
            <person name="Barry K."/>
            <person name="Grigoriev I.V."/>
            <person name="Crous P."/>
            <person name="Smith M.E."/>
        </authorList>
    </citation>
    <scope>NUCLEOTIDE SEQUENCE</scope>
    <source>
        <strain evidence="1">RSA 2271</strain>
    </source>
</reference>
<feature type="non-terminal residue" evidence="1">
    <location>
        <position position="113"/>
    </location>
</feature>
<gene>
    <name evidence="1" type="primary">BNA4_2</name>
    <name evidence="1" type="ORF">EV182_005713</name>
</gene>
<protein>
    <submittedName>
        <fullName evidence="1">Kynurenine 3-monooxygenase, mitochondrial</fullName>
        <ecNumber evidence="1">1.14.13.9</ecNumber>
    </submittedName>
</protein>
<sequence>MCLSENKAKTRGRSINLAISERGLAALRNLDPDLEQQVLDRIIPMYGRMIHSPSGMQESQAYSVFGQHINSVSRTELNCFLLDKARELPNVSLRFNHSFISADFDARLVRLID</sequence>
<dbReference type="EMBL" id="JAMZIH010002120">
    <property type="protein sequence ID" value="KAJ1677653.1"/>
    <property type="molecule type" value="Genomic_DNA"/>
</dbReference>
<evidence type="ECO:0000313" key="2">
    <source>
        <dbReference type="Proteomes" id="UP001145114"/>
    </source>
</evidence>
<comment type="caution">
    <text evidence="1">The sequence shown here is derived from an EMBL/GenBank/DDBJ whole genome shotgun (WGS) entry which is preliminary data.</text>
</comment>